<comment type="caution">
    <text evidence="7">The sequence shown here is derived from an EMBL/GenBank/DDBJ whole genome shotgun (WGS) entry which is preliminary data.</text>
</comment>
<evidence type="ECO:0000256" key="4">
    <source>
        <dbReference type="ARBA" id="ARBA00023136"/>
    </source>
</evidence>
<feature type="transmembrane region" description="Helical" evidence="5">
    <location>
        <begin position="67"/>
        <end position="89"/>
    </location>
</feature>
<feature type="transmembrane region" description="Helical" evidence="5">
    <location>
        <begin position="34"/>
        <end position="55"/>
    </location>
</feature>
<feature type="transmembrane region" description="Helical" evidence="5">
    <location>
        <begin position="356"/>
        <end position="379"/>
    </location>
</feature>
<feature type="transmembrane region" description="Helical" evidence="5">
    <location>
        <begin position="156"/>
        <end position="178"/>
    </location>
</feature>
<dbReference type="OrthoDB" id="7325983at2"/>
<proteinExistence type="predicted"/>
<dbReference type="PANTHER" id="PTHR37422">
    <property type="entry name" value="TEICHURONIC ACID BIOSYNTHESIS PROTEIN TUAE"/>
    <property type="match status" value="1"/>
</dbReference>
<feature type="transmembrane region" description="Helical" evidence="5">
    <location>
        <begin position="441"/>
        <end position="465"/>
    </location>
</feature>
<evidence type="ECO:0000256" key="2">
    <source>
        <dbReference type="ARBA" id="ARBA00022692"/>
    </source>
</evidence>
<name>W9H617_9PROT</name>
<dbReference type="PANTHER" id="PTHR37422:SF13">
    <property type="entry name" value="LIPOPOLYSACCHARIDE BIOSYNTHESIS PROTEIN PA4999-RELATED"/>
    <property type="match status" value="1"/>
</dbReference>
<feature type="transmembrane region" description="Helical" evidence="5">
    <location>
        <begin position="255"/>
        <end position="275"/>
    </location>
</feature>
<keyword evidence="8" id="KW-1185">Reference proteome</keyword>
<dbReference type="InterPro" id="IPR051533">
    <property type="entry name" value="WaaL-like"/>
</dbReference>
<keyword evidence="2 5" id="KW-0812">Transmembrane</keyword>
<protein>
    <recommendedName>
        <fullName evidence="6">O-antigen ligase-related domain-containing protein</fullName>
    </recommendedName>
</protein>
<reference evidence="7 8" key="1">
    <citation type="submission" date="2013-08" db="EMBL/GenBank/DDBJ databases">
        <title>The genome sequence of Skermanella stibiiresistens.</title>
        <authorList>
            <person name="Zhu W."/>
            <person name="Wang G."/>
        </authorList>
    </citation>
    <scope>NUCLEOTIDE SEQUENCE [LARGE SCALE GENOMIC DNA]</scope>
    <source>
        <strain evidence="7 8">SB22</strain>
    </source>
</reference>
<dbReference type="AlphaFoldDB" id="W9H617"/>
<feature type="transmembrane region" description="Helical" evidence="5">
    <location>
        <begin position="127"/>
        <end position="144"/>
    </location>
</feature>
<organism evidence="7 8">
    <name type="scientific">Skermanella stibiiresistens SB22</name>
    <dbReference type="NCBI Taxonomy" id="1385369"/>
    <lineage>
        <taxon>Bacteria</taxon>
        <taxon>Pseudomonadati</taxon>
        <taxon>Pseudomonadota</taxon>
        <taxon>Alphaproteobacteria</taxon>
        <taxon>Rhodospirillales</taxon>
        <taxon>Azospirillaceae</taxon>
        <taxon>Skermanella</taxon>
    </lineage>
</organism>
<dbReference type="InterPro" id="IPR007016">
    <property type="entry name" value="O-antigen_ligase-rel_domated"/>
</dbReference>
<keyword evidence="3 5" id="KW-1133">Transmembrane helix</keyword>
<dbReference type="Pfam" id="PF04932">
    <property type="entry name" value="Wzy_C"/>
    <property type="match status" value="1"/>
</dbReference>
<dbReference type="RefSeq" id="WP_157619040.1">
    <property type="nucleotide sequence ID" value="NZ_AVFL01000004.1"/>
</dbReference>
<dbReference type="Proteomes" id="UP000019486">
    <property type="component" value="Unassembled WGS sequence"/>
</dbReference>
<dbReference type="STRING" id="1385369.N825_27840"/>
<feature type="domain" description="O-antigen ligase-related" evidence="6">
    <location>
        <begin position="213"/>
        <end position="369"/>
    </location>
</feature>
<accession>W9H617</accession>
<evidence type="ECO:0000313" key="8">
    <source>
        <dbReference type="Proteomes" id="UP000019486"/>
    </source>
</evidence>
<comment type="subcellular location">
    <subcellularLocation>
        <location evidence="1">Membrane</location>
        <topology evidence="1">Multi-pass membrane protein</topology>
    </subcellularLocation>
</comment>
<feature type="transmembrane region" description="Helical" evidence="5">
    <location>
        <begin position="206"/>
        <end position="223"/>
    </location>
</feature>
<evidence type="ECO:0000256" key="5">
    <source>
        <dbReference type="SAM" id="Phobius"/>
    </source>
</evidence>
<dbReference type="EMBL" id="AVFL01000004">
    <property type="protein sequence ID" value="EWY41509.1"/>
    <property type="molecule type" value="Genomic_DNA"/>
</dbReference>
<evidence type="ECO:0000259" key="6">
    <source>
        <dbReference type="Pfam" id="PF04932"/>
    </source>
</evidence>
<feature type="transmembrane region" description="Helical" evidence="5">
    <location>
        <begin position="229"/>
        <end position="248"/>
    </location>
</feature>
<dbReference type="GO" id="GO:0016020">
    <property type="term" value="C:membrane"/>
    <property type="evidence" value="ECO:0007669"/>
    <property type="project" value="UniProtKB-SubCell"/>
</dbReference>
<keyword evidence="4 5" id="KW-0472">Membrane</keyword>
<gene>
    <name evidence="7" type="ORF">N825_27840</name>
</gene>
<feature type="transmembrane region" description="Helical" evidence="5">
    <location>
        <begin position="101"/>
        <end position="120"/>
    </location>
</feature>
<feature type="transmembrane region" description="Helical" evidence="5">
    <location>
        <begin position="386"/>
        <end position="408"/>
    </location>
</feature>
<sequence>MSPAAGLIVSLSFLIFIPALKPFAFGVWYQSEPVVAALLAAGAAATLCLAFMAATGHRVAGAVTHPLTLVTLAISLWSMIASLATPLPARSLMGPPQTGEGALWYAALAALTALALAVWPIRAIRRAIVGSATVTGLILMGLNISEPIGSPWRPVVWPEFAAVLGLFVIVIVAGDSGIRWPAPLRKRLAGIPMAGPTLLRLTRDSGPLRALVAVGLGGAIVATSQNKTAMGIAVVAIPALLALSPLVRNRRHWRALAMLAALGSTIAVPAGMYWLGTQKGLESPLSRTEMIEVAFRALRSDPMLLAHGTGWGAFNDVLFRYLDEVRDVRAVTETWQQSLENTGGGAFHTHDTYLEALLSTGLPGALLVLALPITAILCARRRSDGLVCAVWVAIAGLMAAWFTLPIAVPFQAVAFAATAGGARRRDGPVPWLATRVAGRSLMTGAALAVALALAAGSALTLRVAFDSERLLAVLREGRGPTPDLPPHLISDGGQGGAHLWWIALDLTHDLAAKGERGQPLTANEVFWFEALMRAVDRHIADLPSSMRLKSLSLIMRDELATKMGDPQLDRLREWEIPAWGQKLHALLDQMPNRVDLSVPFLDLLVNSNNGPVAIRVGNELLARNPDDPVALWFTGVAMAATPEWGNLGQARLLRAADTGIERVLPLSPELRGKLRRMNRTIRHD</sequence>
<evidence type="ECO:0000313" key="7">
    <source>
        <dbReference type="EMBL" id="EWY41509.1"/>
    </source>
</evidence>
<evidence type="ECO:0000256" key="3">
    <source>
        <dbReference type="ARBA" id="ARBA00022989"/>
    </source>
</evidence>
<evidence type="ECO:0000256" key="1">
    <source>
        <dbReference type="ARBA" id="ARBA00004141"/>
    </source>
</evidence>